<evidence type="ECO:0000259" key="11">
    <source>
        <dbReference type="PROSITE" id="PS50114"/>
    </source>
</evidence>
<dbReference type="PANTHER" id="PTHR10071:SF335">
    <property type="entry name" value="IRON-SENSING TRANSCRIPTIONAL REPRESSOR-RELATED"/>
    <property type="match status" value="1"/>
</dbReference>
<dbReference type="STRING" id="1206466.K0KUU8"/>
<dbReference type="Pfam" id="PF00320">
    <property type="entry name" value="GATA"/>
    <property type="match status" value="2"/>
</dbReference>
<gene>
    <name evidence="12" type="ORF">BN7_5277</name>
</gene>
<dbReference type="Gene3D" id="3.30.50.10">
    <property type="entry name" value="Erythroid Transcription Factor GATA-1, subunit A"/>
    <property type="match status" value="2"/>
</dbReference>
<feature type="compositionally biased region" description="Basic and acidic residues" evidence="10">
    <location>
        <begin position="475"/>
        <end position="487"/>
    </location>
</feature>
<dbReference type="GO" id="GO:0045944">
    <property type="term" value="P:positive regulation of transcription by RNA polymerase II"/>
    <property type="evidence" value="ECO:0007669"/>
    <property type="project" value="TreeGrafter"/>
</dbReference>
<dbReference type="GO" id="GO:0005634">
    <property type="term" value="C:nucleus"/>
    <property type="evidence" value="ECO:0007669"/>
    <property type="project" value="UniProtKB-SubCell"/>
</dbReference>
<dbReference type="HOGENOM" id="CLU_040438_0_0_1"/>
<dbReference type="SMART" id="SM00401">
    <property type="entry name" value="ZnF_GATA"/>
    <property type="match status" value="2"/>
</dbReference>
<dbReference type="FunFam" id="3.30.50.10:FF:000007">
    <property type="entry name" value="Nitrogen regulatory AreA, N-terminal"/>
    <property type="match status" value="1"/>
</dbReference>
<feature type="region of interest" description="Disordered" evidence="10">
    <location>
        <begin position="120"/>
        <end position="166"/>
    </location>
</feature>
<keyword evidence="6" id="KW-0805">Transcription regulation</keyword>
<keyword evidence="3" id="KW-0677">Repeat</keyword>
<proteinExistence type="predicted"/>
<evidence type="ECO:0000256" key="2">
    <source>
        <dbReference type="ARBA" id="ARBA00022723"/>
    </source>
</evidence>
<feature type="compositionally biased region" description="Polar residues" evidence="10">
    <location>
        <begin position="422"/>
        <end position="438"/>
    </location>
</feature>
<evidence type="ECO:0000256" key="10">
    <source>
        <dbReference type="SAM" id="MobiDB-lite"/>
    </source>
</evidence>
<evidence type="ECO:0000256" key="1">
    <source>
        <dbReference type="ARBA" id="ARBA00004123"/>
    </source>
</evidence>
<keyword evidence="7" id="KW-0804">Transcription</keyword>
<feature type="region of interest" description="Disordered" evidence="10">
    <location>
        <begin position="226"/>
        <end position="260"/>
    </location>
</feature>
<evidence type="ECO:0000256" key="4">
    <source>
        <dbReference type="ARBA" id="ARBA00022771"/>
    </source>
</evidence>
<dbReference type="GO" id="GO:0000981">
    <property type="term" value="F:DNA-binding transcription factor activity, RNA polymerase II-specific"/>
    <property type="evidence" value="ECO:0007669"/>
    <property type="project" value="TreeGrafter"/>
</dbReference>
<feature type="compositionally biased region" description="Polar residues" evidence="10">
    <location>
        <begin position="404"/>
        <end position="414"/>
    </location>
</feature>
<evidence type="ECO:0000256" key="5">
    <source>
        <dbReference type="ARBA" id="ARBA00022833"/>
    </source>
</evidence>
<keyword evidence="5" id="KW-0862">Zinc</keyword>
<reference evidence="12 13" key="1">
    <citation type="journal article" date="2012" name="Eukaryot. Cell">
        <title>Draft genome sequence of Wickerhamomyces ciferrii NRRL Y-1031 F-60-10.</title>
        <authorList>
            <person name="Schneider J."/>
            <person name="Andrea H."/>
            <person name="Blom J."/>
            <person name="Jaenicke S."/>
            <person name="Ruckert C."/>
            <person name="Schorsch C."/>
            <person name="Szczepanowski R."/>
            <person name="Farwick M."/>
            <person name="Goesmann A."/>
            <person name="Puhler A."/>
            <person name="Schaffer S."/>
            <person name="Tauch A."/>
            <person name="Kohler T."/>
            <person name="Brinkrolf K."/>
        </authorList>
    </citation>
    <scope>NUCLEOTIDE SEQUENCE [LARGE SCALE GENOMIC DNA]</scope>
    <source>
        <strain evidence="13">ATCC 14091 / BCRC 22168 / CBS 111 / JCM 3599 / NBRC 0793 / NRRL Y-1031 F-60-10</strain>
    </source>
</reference>
<dbReference type="InterPro" id="IPR000679">
    <property type="entry name" value="Znf_GATA"/>
</dbReference>
<dbReference type="InterPro" id="IPR013088">
    <property type="entry name" value="Znf_NHR/GATA"/>
</dbReference>
<feature type="compositionally biased region" description="Polar residues" evidence="10">
    <location>
        <begin position="135"/>
        <end position="166"/>
    </location>
</feature>
<dbReference type="PROSITE" id="PS00344">
    <property type="entry name" value="GATA_ZN_FINGER_1"/>
    <property type="match status" value="2"/>
</dbReference>
<feature type="compositionally biased region" description="Low complexity" evidence="10">
    <location>
        <begin position="251"/>
        <end position="260"/>
    </location>
</feature>
<dbReference type="eggNOG" id="KOG1601">
    <property type="taxonomic scope" value="Eukaryota"/>
</dbReference>
<feature type="compositionally biased region" description="Polar residues" evidence="10">
    <location>
        <begin position="447"/>
        <end position="473"/>
    </location>
</feature>
<keyword evidence="2" id="KW-0479">Metal-binding</keyword>
<dbReference type="SUPFAM" id="SSF57716">
    <property type="entry name" value="Glucocorticoid receptor-like (DNA-binding domain)"/>
    <property type="match status" value="2"/>
</dbReference>
<dbReference type="InParanoid" id="K0KUU8"/>
<dbReference type="EMBL" id="CAIF01000207">
    <property type="protein sequence ID" value="CCH45692.1"/>
    <property type="molecule type" value="Genomic_DNA"/>
</dbReference>
<feature type="region of interest" description="Disordered" evidence="10">
    <location>
        <begin position="447"/>
        <end position="487"/>
    </location>
</feature>
<dbReference type="FunFam" id="3.30.50.10:FF:000039">
    <property type="entry name" value="Siderophore transcription factor SreA"/>
    <property type="match status" value="1"/>
</dbReference>
<dbReference type="PROSITE" id="PS50114">
    <property type="entry name" value="GATA_ZN_FINGER_2"/>
    <property type="match status" value="2"/>
</dbReference>
<feature type="domain" description="GATA-type" evidence="11">
    <location>
        <begin position="25"/>
        <end position="80"/>
    </location>
</feature>
<dbReference type="PRINTS" id="PR00619">
    <property type="entry name" value="GATAZNFINGER"/>
</dbReference>
<feature type="domain" description="GATA-type" evidence="11">
    <location>
        <begin position="174"/>
        <end position="227"/>
    </location>
</feature>
<keyword evidence="4 9" id="KW-0863">Zinc-finger</keyword>
<organism evidence="12 13">
    <name type="scientific">Wickerhamomyces ciferrii (strain ATCC 14091 / BCRC 22168 / CBS 111 / JCM 3599 / NBRC 0793 / NRRL Y-1031 F-60-10)</name>
    <name type="common">Yeast</name>
    <name type="synonym">Pichia ciferrii</name>
    <dbReference type="NCBI Taxonomy" id="1206466"/>
    <lineage>
        <taxon>Eukaryota</taxon>
        <taxon>Fungi</taxon>
        <taxon>Dikarya</taxon>
        <taxon>Ascomycota</taxon>
        <taxon>Saccharomycotina</taxon>
        <taxon>Saccharomycetes</taxon>
        <taxon>Phaffomycetales</taxon>
        <taxon>Wickerhamomycetaceae</taxon>
        <taxon>Wickerhamomyces</taxon>
    </lineage>
</organism>
<keyword evidence="8" id="KW-0539">Nucleus</keyword>
<dbReference type="AlphaFoldDB" id="K0KUU8"/>
<evidence type="ECO:0000313" key="12">
    <source>
        <dbReference type="EMBL" id="CCH45692.1"/>
    </source>
</evidence>
<evidence type="ECO:0000256" key="9">
    <source>
        <dbReference type="PROSITE-ProRule" id="PRU00094"/>
    </source>
</evidence>
<accession>K0KUU8</accession>
<feature type="region of interest" description="Disordered" evidence="10">
    <location>
        <begin position="299"/>
        <end position="326"/>
    </location>
</feature>
<name>K0KUU8_WICCF</name>
<sequence length="487" mass="52937">MSTTDPNNQSSSPPNICAVTSPNTQSTAQICSNCSTTKTPLWRRAPDGSLICNACGLYYRANNSHRPINLKRPPHVVTVGQNDSHSGTCKGDGRCNGTGGAVGCKGCPAFNNRIIISNPNIKKEDSPSEGEVNVESLSKDSLINGSKSDQIRSPDSPQSNTIPSSNVMGSEQLENVAIACTNCGTTVTPLWRRDDNGDTICNACGLYYKLHGLHRPIKMKRGVIKRRKRNPHTGEYEISHTTTKKSKLDSQSKSPVSIPQQVQQPILNQPPSFNPSDSNLNDDQNIKLPPIRMLPINNNASNITPPHNHDHTFSPPSSKIPTSNSYPPAVDFTSMFAKRFGSNNQQPEQPLHPNFEQTPAQQQPLSIINSGFPRASPPHQNNTGEALIRRPSPTLPPHQHNFDRSSPTLPPLNQQNMKVSSILNNPDTNYSQSSSNDQYLPVSSVPFQSASIQNGGTGTATSELSKSNDALSTSDDDKKDDNRTIQV</sequence>
<dbReference type="InterPro" id="IPR039355">
    <property type="entry name" value="Transcription_factor_GATA"/>
</dbReference>
<dbReference type="Proteomes" id="UP000009328">
    <property type="component" value="Unassembled WGS sequence"/>
</dbReference>
<dbReference type="PANTHER" id="PTHR10071">
    <property type="entry name" value="TRANSCRIPTION FACTOR GATA FAMILY MEMBER"/>
    <property type="match status" value="1"/>
</dbReference>
<evidence type="ECO:0000256" key="7">
    <source>
        <dbReference type="ARBA" id="ARBA00023163"/>
    </source>
</evidence>
<evidence type="ECO:0000256" key="8">
    <source>
        <dbReference type="ARBA" id="ARBA00023242"/>
    </source>
</evidence>
<keyword evidence="13" id="KW-1185">Reference proteome</keyword>
<comment type="subcellular location">
    <subcellularLocation>
        <location evidence="1">Nucleus</location>
    </subcellularLocation>
</comment>
<feature type="compositionally biased region" description="Polar residues" evidence="10">
    <location>
        <begin position="314"/>
        <end position="326"/>
    </location>
</feature>
<dbReference type="GO" id="GO:0000122">
    <property type="term" value="P:negative regulation of transcription by RNA polymerase II"/>
    <property type="evidence" value="ECO:0007669"/>
    <property type="project" value="TreeGrafter"/>
</dbReference>
<feature type="region of interest" description="Disordered" evidence="10">
    <location>
        <begin position="341"/>
        <end position="414"/>
    </location>
</feature>
<protein>
    <submittedName>
        <fullName evidence="12">Zinc finger protein</fullName>
    </submittedName>
</protein>
<dbReference type="GO" id="GO:0000978">
    <property type="term" value="F:RNA polymerase II cis-regulatory region sequence-specific DNA binding"/>
    <property type="evidence" value="ECO:0007669"/>
    <property type="project" value="TreeGrafter"/>
</dbReference>
<dbReference type="GO" id="GO:0006879">
    <property type="term" value="P:intracellular iron ion homeostasis"/>
    <property type="evidence" value="ECO:0007669"/>
    <property type="project" value="UniProtKB-ARBA"/>
</dbReference>
<evidence type="ECO:0000256" key="6">
    <source>
        <dbReference type="ARBA" id="ARBA00023015"/>
    </source>
</evidence>
<evidence type="ECO:0000256" key="3">
    <source>
        <dbReference type="ARBA" id="ARBA00022737"/>
    </source>
</evidence>
<evidence type="ECO:0000313" key="13">
    <source>
        <dbReference type="Proteomes" id="UP000009328"/>
    </source>
</evidence>
<comment type="caution">
    <text evidence="12">The sequence shown here is derived from an EMBL/GenBank/DDBJ whole genome shotgun (WGS) entry which is preliminary data.</text>
</comment>
<feature type="region of interest" description="Disordered" evidence="10">
    <location>
        <begin position="422"/>
        <end position="441"/>
    </location>
</feature>
<dbReference type="CDD" id="cd00202">
    <property type="entry name" value="ZnF_GATA"/>
    <property type="match status" value="2"/>
</dbReference>
<feature type="compositionally biased region" description="Polar residues" evidence="10">
    <location>
        <begin position="355"/>
        <end position="369"/>
    </location>
</feature>
<dbReference type="GO" id="GO:0008270">
    <property type="term" value="F:zinc ion binding"/>
    <property type="evidence" value="ECO:0007669"/>
    <property type="project" value="UniProtKB-KW"/>
</dbReference>